<dbReference type="InterPro" id="IPR021109">
    <property type="entry name" value="Peptidase_aspartic_dom_sf"/>
</dbReference>
<dbReference type="GO" id="GO:0003676">
    <property type="term" value="F:nucleic acid binding"/>
    <property type="evidence" value="ECO:0007669"/>
    <property type="project" value="InterPro"/>
</dbReference>
<dbReference type="GO" id="GO:0004190">
    <property type="term" value="F:aspartic-type endopeptidase activity"/>
    <property type="evidence" value="ECO:0007669"/>
    <property type="project" value="InterPro"/>
</dbReference>
<feature type="compositionally biased region" description="Polar residues" evidence="3">
    <location>
        <begin position="1009"/>
        <end position="1021"/>
    </location>
</feature>
<feature type="domain" description="Peptidase A2" evidence="5">
    <location>
        <begin position="1196"/>
        <end position="1233"/>
    </location>
</feature>
<feature type="compositionally biased region" description="Low complexity" evidence="3">
    <location>
        <begin position="750"/>
        <end position="769"/>
    </location>
</feature>
<dbReference type="SMART" id="SM00343">
    <property type="entry name" value="ZnF_C2HC"/>
    <property type="match status" value="1"/>
</dbReference>
<keyword evidence="2" id="KW-0862">Zinc</keyword>
<dbReference type="PANTHER" id="PTHR19963:SF30">
    <property type="entry name" value="ENDONUCLEASE_EXONUCLEASE_PHOSPHATASE DOMAIN-CONTAINING PROTEIN"/>
    <property type="match status" value="1"/>
</dbReference>
<feature type="compositionally biased region" description="Polar residues" evidence="3">
    <location>
        <begin position="1136"/>
        <end position="1149"/>
    </location>
</feature>
<evidence type="ECO:0000259" key="4">
    <source>
        <dbReference type="PROSITE" id="PS50158"/>
    </source>
</evidence>
<feature type="compositionally biased region" description="Polar residues" evidence="3">
    <location>
        <begin position="1028"/>
        <end position="1037"/>
    </location>
</feature>
<organism evidence="6 7">
    <name type="scientific">Mytilus edulis</name>
    <name type="common">Blue mussel</name>
    <dbReference type="NCBI Taxonomy" id="6550"/>
    <lineage>
        <taxon>Eukaryota</taxon>
        <taxon>Metazoa</taxon>
        <taxon>Spiralia</taxon>
        <taxon>Lophotrochozoa</taxon>
        <taxon>Mollusca</taxon>
        <taxon>Bivalvia</taxon>
        <taxon>Autobranchia</taxon>
        <taxon>Pteriomorphia</taxon>
        <taxon>Mytilida</taxon>
        <taxon>Mytiloidea</taxon>
        <taxon>Mytilidae</taxon>
        <taxon>Mytilinae</taxon>
        <taxon>Mytilus</taxon>
    </lineage>
</organism>
<feature type="compositionally biased region" description="Polar residues" evidence="3">
    <location>
        <begin position="479"/>
        <end position="494"/>
    </location>
</feature>
<dbReference type="GO" id="GO:0006508">
    <property type="term" value="P:proteolysis"/>
    <property type="evidence" value="ECO:0007669"/>
    <property type="project" value="InterPro"/>
</dbReference>
<dbReference type="PANTHER" id="PTHR19963">
    <property type="entry name" value="CCHC-TYPE DOMAIN-CONTAINING PROTEIN"/>
    <property type="match status" value="1"/>
</dbReference>
<dbReference type="InterPro" id="IPR018061">
    <property type="entry name" value="Retropepsins"/>
</dbReference>
<comment type="caution">
    <text evidence="6">The sequence shown here is derived from an EMBL/GenBank/DDBJ whole genome shotgun (WGS) entry which is preliminary data.</text>
</comment>
<feature type="domain" description="CCHC-type" evidence="4">
    <location>
        <begin position="1120"/>
        <end position="1135"/>
    </location>
</feature>
<sequence>MDTNGPLVGYSGCQSLRTPAAPSSANGQQYARRIRRYSLQRPSNSESITEYRLIFSTMSGFKIKINSSPESVLLHVPGIGTATARRIIVMRNNGITITPEILAQIPYMKNKMSLVSDMIDFSPCEFNDMDNVDVRYQGQPHESQDYETDTHVKSHEGGAANFVSTPFTPGTIRREIAHLQEFNTDTQRWIDQHGSTQAPVQGGEIYQKPYLNQPVFSDSEIAMDTVWNSQVDRTSMRSMPSCIEENEYPTQEMDRCRIFDDNLSCSEESLLPSRTLQPEVIDPAYGPHYVEYEPSDKPDLPSLDRSMSIQHDSTTMIEVQLNQQPRLVGEHCTEHESSTAMKEQHFENTHLNDRFQQSQTREPINQRSRLLENSVNYIQPPQPTVQLPVEHTVNFNQRQQAVQLPVECINQRQQAVQLPVEHINHNRQRQQAVQFPVEQTDNYSRSNTRAIQLLGGHTVTNTQPTQQPIEQSTQLTISNIPHQPQGTSVSSRQLPTHPGFNRSPPTIVNQPVNHRATGQQPPQPTVNRSNPLPAHRSTPPVREREPCQQPPPTVNRANQPPCPSRSDKQQNRVIDNQQHQPPISHPVNIPHISSQVPPTQQFINRTGLYQPNTNQSGFQQPLNNTMGQQGQPPQAIHNQQEVYRQQPVQHLQNVTAPVHQTQQPFGNIPSQQEAYQPSTTQNIVQGTAQSGYYGVAPHLPVYQQPPTTTVVQQPTVPQQQQQLYNNQPLPQQQQQLYNNQQRAQFQDQRSISSVSSCSNSDSDSSSTTSGVVYRRSRHRSRSNKTHSRHSISSRHVSPVEEEVSEHSSPHHKSSGKKHDKGSQTDMVMPKNLKYTGKGNWKAFYTKFTGYAEAAGWTDKQKREQLCWCLEDKASDFYTVLLESNKDIAFSAVVTKMVKRFGFQEPQETSQIQFQTITQKKEESLADWADRVLSLATQSFKDLSEEYMTKQAVMKFCQGCNDPEAGQHACGFKPVSVENAIDIIKWYQHSRKAVQAHIAQGKTPEVKQASAPTPTAQVSDTPSVHGVGSSKSNIDTRVSQMEQQLRQQREEQQQSMQQMQSLLSSMATLTEEMRHSNRSSGTSPSRDYRSDNTSRGRGQGRRGGYNNRAGNRRSQTPDGACFYCHELGHYKRDCPKLNNSPGSKPPTQNKQTERKSVTMNVPEDQATEGPSNGFTVVGTIGTAQLLRVKVKIQDKLVTALIDTGSEVTIMQDKVFDSLKEKPYVIKETLMHGAGREMQMTCRITNPTLFSIQDLLFNHNLYIAPIDCEMLLGHDFLASNNVILNIGQGYMSINDKTVKLVLGGETPSAQPSVSRITIPNSVVVPPNSVMRMNCTVPVQDNDFVIEPNSKTTLLIPRSVCAKGQSPVVCFMNVTDNPVRLQGGIEVAEAHAVTVIESMDDPQELSVGTCSTSKKGNSQKDEAVPLARKRKQKPRLLKRVATAMMMLFETPEKVSTLEQPAVPVESAVTDDCCYTSSLNSIEPIASQSSEECDLPPFSTGMELIFTPSTARIVMDDSSDCVVAAIAQEEGITISGFSEEDIKTGTREMSDSESFRSCSSVGSEEERSGDGDSQPGVGIQPFDLRLLDTATNRRRDRREEPAQDGPVEVTPTVLLEVPALPEVSVSGGQEVPVRVQGTPEETQDEVHGAGGRGCWSRSAQEGSQETLPSQELLTLRGDRRPEFRGKCTSEQSASVPASTDPMAFKREIPDAWRAEVYKIWTRPHRVMEYKERTTEGSVGTSQHGSWMSSDDEALAGARIGGSCVPNV</sequence>
<feature type="region of interest" description="Disordered" evidence="3">
    <location>
        <begin position="1133"/>
        <end position="1155"/>
    </location>
</feature>
<dbReference type="InterPro" id="IPR010994">
    <property type="entry name" value="RuvA_2-like"/>
</dbReference>
<feature type="region of interest" description="Disordered" evidence="3">
    <location>
        <begin position="479"/>
        <end position="571"/>
    </location>
</feature>
<evidence type="ECO:0000259" key="5">
    <source>
        <dbReference type="PROSITE" id="PS50175"/>
    </source>
</evidence>
<feature type="compositionally biased region" description="Polar residues" evidence="3">
    <location>
        <begin position="1403"/>
        <end position="1413"/>
    </location>
</feature>
<evidence type="ECO:0008006" key="8">
    <source>
        <dbReference type="Google" id="ProtNLM"/>
    </source>
</evidence>
<feature type="region of interest" description="Disordered" evidence="3">
    <location>
        <begin position="1401"/>
        <end position="1425"/>
    </location>
</feature>
<dbReference type="PROSITE" id="PS50158">
    <property type="entry name" value="ZF_CCHC"/>
    <property type="match status" value="1"/>
</dbReference>
<dbReference type="PROSITE" id="PS00141">
    <property type="entry name" value="ASP_PROTEASE"/>
    <property type="match status" value="1"/>
</dbReference>
<gene>
    <name evidence="6" type="ORF">MEDL_9040</name>
</gene>
<dbReference type="Gene3D" id="4.10.60.10">
    <property type="entry name" value="Zinc finger, CCHC-type"/>
    <property type="match status" value="1"/>
</dbReference>
<feature type="compositionally biased region" description="Polar residues" evidence="3">
    <location>
        <begin position="1653"/>
        <end position="1663"/>
    </location>
</feature>
<feature type="compositionally biased region" description="Basic residues" evidence="3">
    <location>
        <begin position="809"/>
        <end position="819"/>
    </location>
</feature>
<feature type="compositionally biased region" description="Low complexity" evidence="3">
    <location>
        <begin position="1103"/>
        <end position="1112"/>
    </location>
</feature>
<dbReference type="InterPro" id="IPR001878">
    <property type="entry name" value="Znf_CCHC"/>
</dbReference>
<dbReference type="CDD" id="cd00303">
    <property type="entry name" value="retropepsin_like"/>
    <property type="match status" value="1"/>
</dbReference>
<feature type="region of interest" description="Disordered" evidence="3">
    <location>
        <begin position="997"/>
        <end position="1117"/>
    </location>
</feature>
<keyword evidence="1" id="KW-0378">Hydrolase</keyword>
<protein>
    <recommendedName>
        <fullName evidence="8">CCHC-type domain-containing protein</fullName>
    </recommendedName>
</protein>
<feature type="region of interest" description="Disordered" evidence="3">
    <location>
        <begin position="736"/>
        <end position="830"/>
    </location>
</feature>
<keyword evidence="7" id="KW-1185">Reference proteome</keyword>
<dbReference type="InterPro" id="IPR048270">
    <property type="entry name" value="PNMA_C"/>
</dbReference>
<dbReference type="EMBL" id="CAJPWZ010000467">
    <property type="protein sequence ID" value="CAG2193849.1"/>
    <property type="molecule type" value="Genomic_DNA"/>
</dbReference>
<evidence type="ECO:0000313" key="6">
    <source>
        <dbReference type="EMBL" id="CAG2193849.1"/>
    </source>
</evidence>
<dbReference type="Pfam" id="PF14893">
    <property type="entry name" value="PNMA"/>
    <property type="match status" value="1"/>
</dbReference>
<evidence type="ECO:0000256" key="1">
    <source>
        <dbReference type="ARBA" id="ARBA00022801"/>
    </source>
</evidence>
<dbReference type="InterPro" id="IPR036875">
    <property type="entry name" value="Znf_CCHC_sf"/>
</dbReference>
<dbReference type="PROSITE" id="PS50175">
    <property type="entry name" value="ASP_PROT_RETROV"/>
    <property type="match status" value="1"/>
</dbReference>
<accession>A0A8S3QED5</accession>
<dbReference type="SUPFAM" id="SSF47781">
    <property type="entry name" value="RuvA domain 2-like"/>
    <property type="match status" value="1"/>
</dbReference>
<dbReference type="InterPro" id="IPR001969">
    <property type="entry name" value="Aspartic_peptidase_AS"/>
</dbReference>
<evidence type="ECO:0000256" key="2">
    <source>
        <dbReference type="PROSITE-ProRule" id="PRU00047"/>
    </source>
</evidence>
<reference evidence="6" key="1">
    <citation type="submission" date="2021-03" db="EMBL/GenBank/DDBJ databases">
        <authorList>
            <person name="Bekaert M."/>
        </authorList>
    </citation>
    <scope>NUCLEOTIDE SEQUENCE</scope>
</reference>
<dbReference type="Gene3D" id="2.40.70.10">
    <property type="entry name" value="Acid Proteases"/>
    <property type="match status" value="1"/>
</dbReference>
<keyword evidence="2" id="KW-0863">Zinc-finger</keyword>
<feature type="compositionally biased region" description="Low complexity" evidence="3">
    <location>
        <begin position="1052"/>
        <end position="1064"/>
    </location>
</feature>
<proteinExistence type="predicted"/>
<dbReference type="OrthoDB" id="6180460at2759"/>
<feature type="region of interest" description="Disordered" evidence="3">
    <location>
        <begin position="1533"/>
        <end position="1581"/>
    </location>
</feature>
<evidence type="ECO:0000313" key="7">
    <source>
        <dbReference type="Proteomes" id="UP000683360"/>
    </source>
</evidence>
<keyword evidence="2" id="KW-0479">Metal-binding</keyword>
<feature type="compositionally biased region" description="Basic residues" evidence="3">
    <location>
        <begin position="774"/>
        <end position="792"/>
    </location>
</feature>
<dbReference type="GO" id="GO:0008270">
    <property type="term" value="F:zinc ion binding"/>
    <property type="evidence" value="ECO:0007669"/>
    <property type="project" value="UniProtKB-KW"/>
</dbReference>
<dbReference type="Proteomes" id="UP000683360">
    <property type="component" value="Unassembled WGS sequence"/>
</dbReference>
<dbReference type="InterPro" id="IPR001995">
    <property type="entry name" value="Peptidase_A2_cat"/>
</dbReference>
<evidence type="ECO:0000256" key="3">
    <source>
        <dbReference type="SAM" id="MobiDB-lite"/>
    </source>
</evidence>
<feature type="compositionally biased region" description="Polar residues" evidence="3">
    <location>
        <begin position="503"/>
        <end position="530"/>
    </location>
</feature>
<feature type="region of interest" description="Disordered" evidence="3">
    <location>
        <begin position="1634"/>
        <end position="1663"/>
    </location>
</feature>
<dbReference type="Pfam" id="PF00077">
    <property type="entry name" value="RVP"/>
    <property type="match status" value="1"/>
</dbReference>
<dbReference type="SUPFAM" id="SSF57756">
    <property type="entry name" value="Retrovirus zinc finger-like domains"/>
    <property type="match status" value="1"/>
</dbReference>
<name>A0A8S3QED5_MYTED</name>
<feature type="compositionally biased region" description="Basic and acidic residues" evidence="3">
    <location>
        <begin position="1536"/>
        <end position="1550"/>
    </location>
</feature>
<dbReference type="SUPFAM" id="SSF50630">
    <property type="entry name" value="Acid proteases"/>
    <property type="match status" value="1"/>
</dbReference>